<name>A0A9X3SFB9_9ACTN</name>
<proteinExistence type="predicted"/>
<dbReference type="Pfam" id="PF18944">
    <property type="entry name" value="DUF5691"/>
    <property type="match status" value="2"/>
</dbReference>
<gene>
    <name evidence="1" type="ORF">LG943_21015</name>
</gene>
<comment type="caution">
    <text evidence="1">The sequence shown here is derived from an EMBL/GenBank/DDBJ whole genome shotgun (WGS) entry which is preliminary data.</text>
</comment>
<evidence type="ECO:0000313" key="1">
    <source>
        <dbReference type="EMBL" id="MDA0566773.1"/>
    </source>
</evidence>
<dbReference type="AlphaFoldDB" id="A0A9X3SFB9"/>
<dbReference type="Proteomes" id="UP001140076">
    <property type="component" value="Unassembled WGS sequence"/>
</dbReference>
<evidence type="ECO:0000313" key="2">
    <source>
        <dbReference type="Proteomes" id="UP001140076"/>
    </source>
</evidence>
<dbReference type="InterPro" id="IPR043746">
    <property type="entry name" value="DUF5691"/>
</dbReference>
<organism evidence="1 2">
    <name type="scientific">Streptomonospora mangrovi</name>
    <dbReference type="NCBI Taxonomy" id="2883123"/>
    <lineage>
        <taxon>Bacteria</taxon>
        <taxon>Bacillati</taxon>
        <taxon>Actinomycetota</taxon>
        <taxon>Actinomycetes</taxon>
        <taxon>Streptosporangiales</taxon>
        <taxon>Nocardiopsidaceae</taxon>
        <taxon>Streptomonospora</taxon>
    </lineage>
</organism>
<protein>
    <submittedName>
        <fullName evidence="1">DUF5691 domain-containing protein</fullName>
    </submittedName>
</protein>
<keyword evidence="2" id="KW-1185">Reference proteome</keyword>
<reference evidence="1" key="1">
    <citation type="submission" date="2021-10" db="EMBL/GenBank/DDBJ databases">
        <title>Streptomonospora sp. nov., isolated from mangrove soil.</title>
        <authorList>
            <person name="Chen X."/>
            <person name="Ge X."/>
            <person name="Liu W."/>
        </authorList>
    </citation>
    <scope>NUCLEOTIDE SEQUENCE</scope>
    <source>
        <strain evidence="1">S1-112</strain>
    </source>
</reference>
<accession>A0A9X3SFB9</accession>
<sequence length="367" mass="40231">MVVPTDLLPAVLNRGARDHDLGRALARVVGERGRWLAAVSSRWAYLERHTHTGEFTVEKWRAQGAENRRALLEAREPLLSPADESLLEEAMADRSSRVRGIALALLAQLPDTERGRRLADLARRHVTLRDGAVEISPPEVADPDVPAALGLSAATGTREEIREERLWALVTHAPLDCWLGRLGADPDEVAAAASAHPELLDTLANAAVVQRRPDWARALLPALFQRLSRRHHVRSSRAHALVGLLPPDDQCAWALEHAKQVSPGTRGATALLSVVECVECPWSPDLGQIVADVLIGAENSDSGLAALAHAAETRMPPELHPRIAEAARTRLGPPSDQPDRDAQRVAEILRGLAEKLRFRHEMHKEFH</sequence>
<dbReference type="EMBL" id="JAJAQC010000041">
    <property type="protein sequence ID" value="MDA0566773.1"/>
    <property type="molecule type" value="Genomic_DNA"/>
</dbReference>